<dbReference type="Gene3D" id="1.10.10.10">
    <property type="entry name" value="Winged helix-like DNA-binding domain superfamily/Winged helix DNA-binding domain"/>
    <property type="match status" value="1"/>
</dbReference>
<keyword evidence="3" id="KW-0804">Transcription</keyword>
<dbReference type="InterPro" id="IPR036390">
    <property type="entry name" value="WH_DNA-bd_sf"/>
</dbReference>
<dbReference type="PROSITE" id="PS50987">
    <property type="entry name" value="HTH_ARSR_2"/>
    <property type="match status" value="1"/>
</dbReference>
<dbReference type="RefSeq" id="WP_028114023.1">
    <property type="nucleotide sequence ID" value="NZ_FNEM01000004.1"/>
</dbReference>
<dbReference type="CDD" id="cd00090">
    <property type="entry name" value="HTH_ARSR"/>
    <property type="match status" value="1"/>
</dbReference>
<dbReference type="InterPro" id="IPR011991">
    <property type="entry name" value="ArsR-like_HTH"/>
</dbReference>
<evidence type="ECO:0000313" key="6">
    <source>
        <dbReference type="Proteomes" id="UP000199527"/>
    </source>
</evidence>
<dbReference type="InterPro" id="IPR051011">
    <property type="entry name" value="Metal_resp_trans_reg"/>
</dbReference>
<dbReference type="SUPFAM" id="SSF46785">
    <property type="entry name" value="Winged helix' DNA-binding domain"/>
    <property type="match status" value="1"/>
</dbReference>
<organism evidence="5 6">
    <name type="scientific">Ferrimonas sediminum</name>
    <dbReference type="NCBI Taxonomy" id="718193"/>
    <lineage>
        <taxon>Bacteria</taxon>
        <taxon>Pseudomonadati</taxon>
        <taxon>Pseudomonadota</taxon>
        <taxon>Gammaproteobacteria</taxon>
        <taxon>Alteromonadales</taxon>
        <taxon>Ferrimonadaceae</taxon>
        <taxon>Ferrimonas</taxon>
    </lineage>
</organism>
<dbReference type="EMBL" id="FNEM01000004">
    <property type="protein sequence ID" value="SDJ01071.1"/>
    <property type="molecule type" value="Genomic_DNA"/>
</dbReference>
<evidence type="ECO:0000313" key="5">
    <source>
        <dbReference type="EMBL" id="SDJ01071.1"/>
    </source>
</evidence>
<accession>A0A1G8Q8P2</accession>
<protein>
    <submittedName>
        <fullName evidence="5">DNA-binding transcriptional regulator, ArsR family</fullName>
    </submittedName>
</protein>
<dbReference type="InterPro" id="IPR036388">
    <property type="entry name" value="WH-like_DNA-bd_sf"/>
</dbReference>
<dbReference type="PRINTS" id="PR00778">
    <property type="entry name" value="HTHARSR"/>
</dbReference>
<evidence type="ECO:0000256" key="3">
    <source>
        <dbReference type="ARBA" id="ARBA00023163"/>
    </source>
</evidence>
<keyword evidence="2 5" id="KW-0238">DNA-binding</keyword>
<dbReference type="Proteomes" id="UP000199527">
    <property type="component" value="Unassembled WGS sequence"/>
</dbReference>
<dbReference type="InterPro" id="IPR001845">
    <property type="entry name" value="HTH_ArsR_DNA-bd_dom"/>
</dbReference>
<feature type="domain" description="HTH arsR-type" evidence="4">
    <location>
        <begin position="1"/>
        <end position="95"/>
    </location>
</feature>
<dbReference type="GO" id="GO:0003700">
    <property type="term" value="F:DNA-binding transcription factor activity"/>
    <property type="evidence" value="ECO:0007669"/>
    <property type="project" value="InterPro"/>
</dbReference>
<evidence type="ECO:0000259" key="4">
    <source>
        <dbReference type="PROSITE" id="PS50987"/>
    </source>
</evidence>
<evidence type="ECO:0000256" key="2">
    <source>
        <dbReference type="ARBA" id="ARBA00023125"/>
    </source>
</evidence>
<dbReference type="PANTHER" id="PTHR43132:SF2">
    <property type="entry name" value="ARSENICAL RESISTANCE OPERON REPRESSOR ARSR-RELATED"/>
    <property type="match status" value="1"/>
</dbReference>
<dbReference type="SMART" id="SM00418">
    <property type="entry name" value="HTH_ARSR"/>
    <property type="match status" value="1"/>
</dbReference>
<dbReference type="PANTHER" id="PTHR43132">
    <property type="entry name" value="ARSENICAL RESISTANCE OPERON REPRESSOR ARSR-RELATED"/>
    <property type="match status" value="1"/>
</dbReference>
<dbReference type="OrthoDB" id="5297460at2"/>
<sequence length="95" mass="10447">MISDEAVAQRLSELGHPTRLAVYRLLVKGSKTGMTVGDVQQQLGIPGSTLSHHLSRLIQAGLVQQTREGRILRCQVDMDALDEVIDYLKAECCTL</sequence>
<dbReference type="GO" id="GO:0003677">
    <property type="term" value="F:DNA binding"/>
    <property type="evidence" value="ECO:0007669"/>
    <property type="project" value="UniProtKB-KW"/>
</dbReference>
<gene>
    <name evidence="5" type="ORF">SAMN04488540_104219</name>
</gene>
<dbReference type="Pfam" id="PF12840">
    <property type="entry name" value="HTH_20"/>
    <property type="match status" value="1"/>
</dbReference>
<dbReference type="NCBIfam" id="NF033788">
    <property type="entry name" value="HTH_metalloreg"/>
    <property type="match status" value="1"/>
</dbReference>
<keyword evidence="6" id="KW-1185">Reference proteome</keyword>
<evidence type="ECO:0000256" key="1">
    <source>
        <dbReference type="ARBA" id="ARBA00023015"/>
    </source>
</evidence>
<reference evidence="6" key="1">
    <citation type="submission" date="2016-10" db="EMBL/GenBank/DDBJ databases">
        <authorList>
            <person name="Varghese N."/>
            <person name="Submissions S."/>
        </authorList>
    </citation>
    <scope>NUCLEOTIDE SEQUENCE [LARGE SCALE GENOMIC DNA]</scope>
    <source>
        <strain evidence="6">DSM 23317</strain>
    </source>
</reference>
<keyword evidence="1" id="KW-0805">Transcription regulation</keyword>
<dbReference type="AlphaFoldDB" id="A0A1G8Q8P2"/>
<proteinExistence type="predicted"/>
<name>A0A1G8Q8P2_9GAMM</name>